<dbReference type="Pfam" id="PF00990">
    <property type="entry name" value="GGDEF"/>
    <property type="match status" value="1"/>
</dbReference>
<gene>
    <name evidence="3" type="ORF">GCM10010985_26150</name>
</gene>
<protein>
    <recommendedName>
        <fullName evidence="2">GGDEF domain-containing protein</fullName>
    </recommendedName>
</protein>
<dbReference type="InterPro" id="IPR052155">
    <property type="entry name" value="Biofilm_reg_signaling"/>
</dbReference>
<dbReference type="Proteomes" id="UP000597138">
    <property type="component" value="Unassembled WGS sequence"/>
</dbReference>
<sequence>MIAVEETFASQRRRSIAIYAVIVLALTVSAVASAWQGVAVISDIRMQDRVASVIKQSDALLLAIEDAETGQRGFLLTGDEKYLQPYFEGKRVAARAVGDLIDSVHTLSQFAALRAIQRDMRDKLDELDQTVRLEREGHHEEALAIVRSDAGKESMDRLRSGIGRFVADCEARRSTALTDSRRRVQATEYAFIALLLGVAGLLAFTASMQAKAYKGVIRGTKRMSRDALRDSLTGLPNRRDLARRLEKLRADDGTAQQPVTALFIDLDGFKAINDKLGHAVGDALLRAVSESLKRVTRLGDLVARVGGDEFVVIAPGLASPSVIEKLCERLMAEIRVLASSYGGVGLSIGVATQSGAGFVAEELLQKADNAMYVAKRSGGGYHFDAGLNSCSRS</sequence>
<reference evidence="4" key="1">
    <citation type="journal article" date="2019" name="Int. J. Syst. Evol. Microbiol.">
        <title>The Global Catalogue of Microorganisms (GCM) 10K type strain sequencing project: providing services to taxonomists for standard genome sequencing and annotation.</title>
        <authorList>
            <consortium name="The Broad Institute Genomics Platform"/>
            <consortium name="The Broad Institute Genome Sequencing Center for Infectious Disease"/>
            <person name="Wu L."/>
            <person name="Ma J."/>
        </authorList>
    </citation>
    <scope>NUCLEOTIDE SEQUENCE [LARGE SCALE GENOMIC DNA]</scope>
    <source>
        <strain evidence="4">CGMCC 1.11013</strain>
    </source>
</reference>
<dbReference type="PANTHER" id="PTHR44757">
    <property type="entry name" value="DIGUANYLATE CYCLASE DGCP"/>
    <property type="match status" value="1"/>
</dbReference>
<dbReference type="EMBL" id="BMEG01000003">
    <property type="protein sequence ID" value="GGD70432.1"/>
    <property type="molecule type" value="Genomic_DNA"/>
</dbReference>
<feature type="transmembrane region" description="Helical" evidence="1">
    <location>
        <begin position="189"/>
        <end position="208"/>
    </location>
</feature>
<evidence type="ECO:0000313" key="3">
    <source>
        <dbReference type="EMBL" id="GGD70432.1"/>
    </source>
</evidence>
<keyword evidence="1" id="KW-0812">Transmembrane</keyword>
<evidence type="ECO:0000256" key="1">
    <source>
        <dbReference type="SAM" id="Phobius"/>
    </source>
</evidence>
<dbReference type="SMART" id="SM00267">
    <property type="entry name" value="GGDEF"/>
    <property type="match status" value="1"/>
</dbReference>
<comment type="caution">
    <text evidence="3">The sequence shown here is derived from an EMBL/GenBank/DDBJ whole genome shotgun (WGS) entry which is preliminary data.</text>
</comment>
<dbReference type="InterPro" id="IPR043128">
    <property type="entry name" value="Rev_trsase/Diguanyl_cyclase"/>
</dbReference>
<dbReference type="PANTHER" id="PTHR44757:SF2">
    <property type="entry name" value="BIOFILM ARCHITECTURE MAINTENANCE PROTEIN MBAA"/>
    <property type="match status" value="1"/>
</dbReference>
<dbReference type="NCBIfam" id="TIGR00254">
    <property type="entry name" value="GGDEF"/>
    <property type="match status" value="1"/>
</dbReference>
<dbReference type="SUPFAM" id="SSF55073">
    <property type="entry name" value="Nucleotide cyclase"/>
    <property type="match status" value="1"/>
</dbReference>
<keyword evidence="4" id="KW-1185">Reference proteome</keyword>
<evidence type="ECO:0000259" key="2">
    <source>
        <dbReference type="PROSITE" id="PS50887"/>
    </source>
</evidence>
<dbReference type="InterPro" id="IPR000160">
    <property type="entry name" value="GGDEF_dom"/>
</dbReference>
<name>A0ABQ1RHG9_9BURK</name>
<evidence type="ECO:0000313" key="4">
    <source>
        <dbReference type="Proteomes" id="UP000597138"/>
    </source>
</evidence>
<dbReference type="CDD" id="cd19410">
    <property type="entry name" value="HK9-like_sensor"/>
    <property type="match status" value="1"/>
</dbReference>
<dbReference type="Pfam" id="PF05227">
    <property type="entry name" value="CHASE3"/>
    <property type="match status" value="1"/>
</dbReference>
<accession>A0ABQ1RHG9</accession>
<keyword evidence="1" id="KW-1133">Transmembrane helix</keyword>
<keyword evidence="1" id="KW-0472">Membrane</keyword>
<proteinExistence type="predicted"/>
<feature type="transmembrane region" description="Helical" evidence="1">
    <location>
        <begin position="16"/>
        <end position="41"/>
    </location>
</feature>
<dbReference type="CDD" id="cd01949">
    <property type="entry name" value="GGDEF"/>
    <property type="match status" value="1"/>
</dbReference>
<organism evidence="3 4">
    <name type="scientific">Caballeronia grimmiae</name>
    <dbReference type="NCBI Taxonomy" id="1071679"/>
    <lineage>
        <taxon>Bacteria</taxon>
        <taxon>Pseudomonadati</taxon>
        <taxon>Pseudomonadota</taxon>
        <taxon>Betaproteobacteria</taxon>
        <taxon>Burkholderiales</taxon>
        <taxon>Burkholderiaceae</taxon>
        <taxon>Caballeronia</taxon>
    </lineage>
</organism>
<dbReference type="Gene3D" id="3.30.70.270">
    <property type="match status" value="1"/>
</dbReference>
<dbReference type="InterPro" id="IPR007891">
    <property type="entry name" value="CHASE3"/>
</dbReference>
<feature type="domain" description="GGDEF" evidence="2">
    <location>
        <begin position="257"/>
        <end position="388"/>
    </location>
</feature>
<dbReference type="PROSITE" id="PS50887">
    <property type="entry name" value="GGDEF"/>
    <property type="match status" value="1"/>
</dbReference>
<dbReference type="InterPro" id="IPR029787">
    <property type="entry name" value="Nucleotide_cyclase"/>
</dbReference>